<accession>A0A3B0RZN9</accession>
<reference evidence="1" key="1">
    <citation type="submission" date="2018-06" db="EMBL/GenBank/DDBJ databases">
        <authorList>
            <person name="Zhirakovskaya E."/>
        </authorList>
    </citation>
    <scope>NUCLEOTIDE SEQUENCE</scope>
</reference>
<protein>
    <submittedName>
        <fullName evidence="1">Uncharacterized protein</fullName>
    </submittedName>
</protein>
<sequence>WMADRLRDLAKRANSTLGEARRGSEAFVVIADGIKLLRDVEKLQADIAALESDCPADKAFQNILTLIAQDGLDAALRSLELDPTVEISADTLREMVRLGDATAALGAGARDTVRADELDSRMETHANEAFEKATLPTQSSNEAVALAALGEQQGWDLVNTAGVTGSEVLILAGN</sequence>
<feature type="non-terminal residue" evidence="1">
    <location>
        <position position="1"/>
    </location>
</feature>
<proteinExistence type="predicted"/>
<organism evidence="1">
    <name type="scientific">hydrothermal vent metagenome</name>
    <dbReference type="NCBI Taxonomy" id="652676"/>
    <lineage>
        <taxon>unclassified sequences</taxon>
        <taxon>metagenomes</taxon>
        <taxon>ecological metagenomes</taxon>
    </lineage>
</organism>
<dbReference type="AlphaFoldDB" id="A0A3B0RZN9"/>
<evidence type="ECO:0000313" key="1">
    <source>
        <dbReference type="EMBL" id="VAV93718.1"/>
    </source>
</evidence>
<dbReference type="EMBL" id="UOEK01000048">
    <property type="protein sequence ID" value="VAV93718.1"/>
    <property type="molecule type" value="Genomic_DNA"/>
</dbReference>
<gene>
    <name evidence="1" type="ORF">MNBD_ACTINO02-1290</name>
</gene>
<name>A0A3B0RZN9_9ZZZZ</name>